<proteinExistence type="predicted"/>
<sequence>MPINEDRAQWRDGAIMMTVGTEDEGGVIELLPVGSALYVIKEKATYVVKTADSIDPQRTNAKIPHVNQLFMKAGAQDELFIRTVLTAKVLFDKKQINCPEAVLNALLEQVLLLASNLVAAQEIVRDYERDLKAAIAPGRKSSKGVLSLPAISGLENRVRSFHQKIEHSMQRLYRIWPAFYPQFPEERFFEGFAKSVAETYGPEDGFTAFSAALGEFARDVRNIRHCIEHEKGTQKLIVTDFSVTPDAQVIAPTIEVIHPQSPVPMVHLDHFMEGFLENAVTSVDLLLAHMASRADRHHFGFDVIVAPVPKEEGRRWKSSYGYFAVGEDGLVPFG</sequence>
<evidence type="ECO:0000313" key="1">
    <source>
        <dbReference type="EMBL" id="NEK15707.1"/>
    </source>
</evidence>
<organism evidence="1 2">
    <name type="scientific">Rhizobium leguminosarum</name>
    <dbReference type="NCBI Taxonomy" id="384"/>
    <lineage>
        <taxon>Bacteria</taxon>
        <taxon>Pseudomonadati</taxon>
        <taxon>Pseudomonadota</taxon>
        <taxon>Alphaproteobacteria</taxon>
        <taxon>Hyphomicrobiales</taxon>
        <taxon>Rhizobiaceae</taxon>
        <taxon>Rhizobium/Agrobacterium group</taxon>
        <taxon>Rhizobium</taxon>
    </lineage>
</organism>
<gene>
    <name evidence="1" type="ORF">GR257_12675</name>
</gene>
<dbReference type="Proteomes" id="UP000471705">
    <property type="component" value="Unassembled WGS sequence"/>
</dbReference>
<name>A0A7K3VFW9_RHILE</name>
<dbReference type="EMBL" id="WUFV01000005">
    <property type="protein sequence ID" value="NEK15707.1"/>
    <property type="molecule type" value="Genomic_DNA"/>
</dbReference>
<reference evidence="1 2" key="1">
    <citation type="submission" date="2019-12" db="EMBL/GenBank/DDBJ databases">
        <title>Rhizobium genotypes associated with high levels of biological nitrogen fixation by grain legumes in a temperate-maritime cropping system.</title>
        <authorList>
            <person name="Maluk M."/>
            <person name="Francesc Ferrando Molina F."/>
            <person name="Lopez Del Egido L."/>
            <person name="Lafos M."/>
            <person name="Langarica-Fuentes A."/>
            <person name="Gebre Yohannes G."/>
            <person name="Young M.W."/>
            <person name="Martin P."/>
            <person name="Gantlett R."/>
            <person name="Kenicer G."/>
            <person name="Hawes C."/>
            <person name="Begg G.S."/>
            <person name="Quilliam R.S."/>
            <person name="Squire G.R."/>
            <person name="Poole P.S."/>
            <person name="Young P.W."/>
            <person name="Iannetta P.M."/>
            <person name="James E.K."/>
        </authorList>
    </citation>
    <scope>NUCLEOTIDE SEQUENCE [LARGE SCALE GENOMIC DNA]</scope>
    <source>
        <strain evidence="1 2">JHI54</strain>
    </source>
</reference>
<dbReference type="RefSeq" id="WP_164046895.1">
    <property type="nucleotide sequence ID" value="NZ_WUFV01000005.1"/>
</dbReference>
<evidence type="ECO:0000313" key="2">
    <source>
        <dbReference type="Proteomes" id="UP000471705"/>
    </source>
</evidence>
<protein>
    <submittedName>
        <fullName evidence="1">Uncharacterized protein</fullName>
    </submittedName>
</protein>
<dbReference type="AlphaFoldDB" id="A0A7K3VFW9"/>
<accession>A0A7K3VFW9</accession>
<comment type="caution">
    <text evidence="1">The sequence shown here is derived from an EMBL/GenBank/DDBJ whole genome shotgun (WGS) entry which is preliminary data.</text>
</comment>